<dbReference type="EMBL" id="JARYMX010000001">
    <property type="protein sequence ID" value="KAJ9566186.1"/>
    <property type="molecule type" value="Genomic_DNA"/>
</dbReference>
<proteinExistence type="predicted"/>
<protein>
    <submittedName>
        <fullName evidence="1">Uncharacterized protein</fullName>
    </submittedName>
</protein>
<dbReference type="PANTHER" id="PTHR31042:SF70">
    <property type="entry name" value="OS01G0695200 PROTEIN"/>
    <property type="match status" value="1"/>
</dbReference>
<gene>
    <name evidence="1" type="ORF">OSB04_002152</name>
</gene>
<dbReference type="InterPro" id="IPR044174">
    <property type="entry name" value="BC10-like"/>
</dbReference>
<organism evidence="1 2">
    <name type="scientific">Centaurea solstitialis</name>
    <name type="common">yellow star-thistle</name>
    <dbReference type="NCBI Taxonomy" id="347529"/>
    <lineage>
        <taxon>Eukaryota</taxon>
        <taxon>Viridiplantae</taxon>
        <taxon>Streptophyta</taxon>
        <taxon>Embryophyta</taxon>
        <taxon>Tracheophyta</taxon>
        <taxon>Spermatophyta</taxon>
        <taxon>Magnoliopsida</taxon>
        <taxon>eudicotyledons</taxon>
        <taxon>Gunneridae</taxon>
        <taxon>Pentapetalae</taxon>
        <taxon>asterids</taxon>
        <taxon>campanulids</taxon>
        <taxon>Asterales</taxon>
        <taxon>Asteraceae</taxon>
        <taxon>Carduoideae</taxon>
        <taxon>Cardueae</taxon>
        <taxon>Centaureinae</taxon>
        <taxon>Centaurea</taxon>
    </lineage>
</organism>
<evidence type="ECO:0000313" key="1">
    <source>
        <dbReference type="EMBL" id="KAJ9566186.1"/>
    </source>
</evidence>
<dbReference type="Proteomes" id="UP001172457">
    <property type="component" value="Chromosome 1"/>
</dbReference>
<dbReference type="AlphaFoldDB" id="A0AA38U2Y6"/>
<dbReference type="PANTHER" id="PTHR31042">
    <property type="entry name" value="CORE-2/I-BRANCHING BETA-1,6-N-ACETYLGLUCOSAMINYLTRANSFERASE FAMILY PROTEIN-RELATED"/>
    <property type="match status" value="1"/>
</dbReference>
<reference evidence="1" key="1">
    <citation type="submission" date="2023-03" db="EMBL/GenBank/DDBJ databases">
        <title>Chromosome-scale reference genome and RAD-based genetic map of yellow starthistle (Centaurea solstitialis) reveal putative structural variation and QTLs associated with invader traits.</title>
        <authorList>
            <person name="Reatini B."/>
            <person name="Cang F.A."/>
            <person name="Jiang Q."/>
            <person name="Mckibben M.T.W."/>
            <person name="Barker M.S."/>
            <person name="Rieseberg L.H."/>
            <person name="Dlugosch K.M."/>
        </authorList>
    </citation>
    <scope>NUCLEOTIDE SEQUENCE</scope>
    <source>
        <strain evidence="1">CAN-66</strain>
        <tissue evidence="1">Leaf</tissue>
    </source>
</reference>
<keyword evidence="2" id="KW-1185">Reference proteome</keyword>
<evidence type="ECO:0000313" key="2">
    <source>
        <dbReference type="Proteomes" id="UP001172457"/>
    </source>
</evidence>
<comment type="caution">
    <text evidence="1">The sequence shown here is derived from an EMBL/GenBank/DDBJ whole genome shotgun (WGS) entry which is preliminary data.</text>
</comment>
<sequence length="157" mass="18285">MANLEASDPSMHHFLNHNTCSDSILLRLFPESSSSSSTSSRVLNRRPHLPIWKDDEGFEGNPKIAFLFLVRRDLPLDFIRQAFFEAISVEFVGILELLNDLRARIDDEMRRVMIFMQNADAANYSIYVHSEPGYVFDEMSTRTSYFYNRQLRNSIKI</sequence>
<accession>A0AA38U2Y6</accession>
<dbReference type="GO" id="GO:0016757">
    <property type="term" value="F:glycosyltransferase activity"/>
    <property type="evidence" value="ECO:0007669"/>
    <property type="project" value="InterPro"/>
</dbReference>
<name>A0AA38U2Y6_9ASTR</name>